<gene>
    <name evidence="2" type="ORF">DSM106972_007990</name>
</gene>
<dbReference type="EMBL" id="RSCL01000001">
    <property type="protein sequence ID" value="RUT10304.1"/>
    <property type="molecule type" value="Genomic_DNA"/>
</dbReference>
<accession>A0A433VW30</accession>
<feature type="domain" description="DSP-PTPase phosphatase fused to NAD+ Kinase" evidence="1">
    <location>
        <begin position="21"/>
        <end position="129"/>
    </location>
</feature>
<organism evidence="2 3">
    <name type="scientific">Dulcicalothrix desertica PCC 7102</name>
    <dbReference type="NCBI Taxonomy" id="232991"/>
    <lineage>
        <taxon>Bacteria</taxon>
        <taxon>Bacillati</taxon>
        <taxon>Cyanobacteriota</taxon>
        <taxon>Cyanophyceae</taxon>
        <taxon>Nostocales</taxon>
        <taxon>Calotrichaceae</taxon>
        <taxon>Dulcicalothrix</taxon>
    </lineage>
</organism>
<dbReference type="Pfam" id="PF22741">
    <property type="entry name" value="PTP-NADK"/>
    <property type="match status" value="1"/>
</dbReference>
<dbReference type="RefSeq" id="WP_127079021.1">
    <property type="nucleotide sequence ID" value="NZ_RSCL01000001.1"/>
</dbReference>
<evidence type="ECO:0000313" key="3">
    <source>
        <dbReference type="Proteomes" id="UP000271624"/>
    </source>
</evidence>
<dbReference type="InterPro" id="IPR029021">
    <property type="entry name" value="Prot-tyrosine_phosphatase-like"/>
</dbReference>
<name>A0A433VW30_9CYAN</name>
<reference evidence="2" key="1">
    <citation type="submission" date="2018-12" db="EMBL/GenBank/DDBJ databases">
        <authorList>
            <person name="Will S."/>
            <person name="Neumann-Schaal M."/>
            <person name="Henke P."/>
        </authorList>
    </citation>
    <scope>NUCLEOTIDE SEQUENCE</scope>
    <source>
        <strain evidence="2">PCC 7102</strain>
    </source>
</reference>
<evidence type="ECO:0000313" key="2">
    <source>
        <dbReference type="EMBL" id="RUT10304.1"/>
    </source>
</evidence>
<dbReference type="CDD" id="cd14503">
    <property type="entry name" value="PTP-bact"/>
    <property type="match status" value="1"/>
</dbReference>
<proteinExistence type="predicted"/>
<protein>
    <recommendedName>
        <fullName evidence="1">DSP-PTPase phosphatase fused to NAD+ Kinase domain-containing protein</fullName>
    </recommendedName>
</protein>
<dbReference type="Gene3D" id="3.90.190.10">
    <property type="entry name" value="Protein tyrosine phosphatase superfamily"/>
    <property type="match status" value="1"/>
</dbReference>
<dbReference type="SUPFAM" id="SSF52799">
    <property type="entry name" value="(Phosphotyrosine protein) phosphatases II"/>
    <property type="match status" value="1"/>
</dbReference>
<comment type="caution">
    <text evidence="2">The sequence shown here is derived from an EMBL/GenBank/DDBJ whole genome shotgun (WGS) entry which is preliminary data.</text>
</comment>
<dbReference type="AlphaFoldDB" id="A0A433VW30"/>
<evidence type="ECO:0000259" key="1">
    <source>
        <dbReference type="Pfam" id="PF22741"/>
    </source>
</evidence>
<sequence length="154" mass="17733">MSKQNFEEIYNYLQISDGIATSGQPTVEQFDAIKQAGYEVVVNLALVDSLNALPNQKEIIEAQEMQYIHIPVIWDNPTLENLHSFFEVMKANQNKKVFVHCAANKRVSVFVYLYRRICLGASEEEAKLDLNKLWAPNEVWQRLINEAFDNVGLR</sequence>
<dbReference type="InterPro" id="IPR055214">
    <property type="entry name" value="PTP-NADK"/>
</dbReference>
<dbReference type="OrthoDB" id="7391097at2"/>
<keyword evidence="3" id="KW-1185">Reference proteome</keyword>
<dbReference type="Proteomes" id="UP000271624">
    <property type="component" value="Unassembled WGS sequence"/>
</dbReference>
<reference evidence="2" key="2">
    <citation type="journal article" date="2019" name="Genome Biol. Evol.">
        <title>Day and night: Metabolic profiles and evolutionary relationships of six axenic non-marine cyanobacteria.</title>
        <authorList>
            <person name="Will S.E."/>
            <person name="Henke P."/>
            <person name="Boedeker C."/>
            <person name="Huang S."/>
            <person name="Brinkmann H."/>
            <person name="Rohde M."/>
            <person name="Jarek M."/>
            <person name="Friedl T."/>
            <person name="Seufert S."/>
            <person name="Schumacher M."/>
            <person name="Overmann J."/>
            <person name="Neumann-Schaal M."/>
            <person name="Petersen J."/>
        </authorList>
    </citation>
    <scope>NUCLEOTIDE SEQUENCE [LARGE SCALE GENOMIC DNA]</scope>
    <source>
        <strain evidence="2">PCC 7102</strain>
    </source>
</reference>